<evidence type="ECO:0000259" key="3">
    <source>
        <dbReference type="PROSITE" id="PS51462"/>
    </source>
</evidence>
<protein>
    <submittedName>
        <fullName evidence="4">NUDIX hydrolase N-terminal domain-containing protein</fullName>
    </submittedName>
</protein>
<dbReference type="InterPro" id="IPR015797">
    <property type="entry name" value="NUDIX_hydrolase-like_dom_sf"/>
</dbReference>
<feature type="domain" description="Nudix hydrolase" evidence="3">
    <location>
        <begin position="64"/>
        <end position="190"/>
    </location>
</feature>
<dbReference type="InterPro" id="IPR059176">
    <property type="entry name" value="UDP-X_N"/>
</dbReference>
<keyword evidence="2 4" id="KW-0378">Hydrolase</keyword>
<dbReference type="PANTHER" id="PTHR43046:SF16">
    <property type="entry name" value="ADP-RIBOSE PYROPHOSPHATASE YJHB-RELATED"/>
    <property type="match status" value="1"/>
</dbReference>
<comment type="cofactor">
    <cofactor evidence="1">
        <name>Mg(2+)</name>
        <dbReference type="ChEBI" id="CHEBI:18420"/>
    </cofactor>
</comment>
<sequence>MDRLKTLRRLLAVAKTGQFYSHDAFDQERYAEMLSLLTALLADLSQTPVTKLQLQFAADDGYVTPKVDVRALIRRGQQVLLVQDQNTKTWSLPGGFAEVNQSPQENVCREVQEETGLTVTTARLVGIYDTNLRPDIPQVFQYYKLIFDCQIETGAFVPNIETTQRRYFAITDLPPLSVKRTTAAQLQQLMTAKTLICE</sequence>
<name>A0ABW1S1E8_9LACO</name>
<dbReference type="PROSITE" id="PS51462">
    <property type="entry name" value="NUDIX"/>
    <property type="match status" value="1"/>
</dbReference>
<dbReference type="InterPro" id="IPR020476">
    <property type="entry name" value="Nudix_hydrolase"/>
</dbReference>
<dbReference type="Gene3D" id="3.90.79.10">
    <property type="entry name" value="Nucleoside Triphosphate Pyrophosphohydrolase"/>
    <property type="match status" value="1"/>
</dbReference>
<accession>A0ABW1S1E8</accession>
<proteinExistence type="predicted"/>
<comment type="caution">
    <text evidence="4">The sequence shown here is derived from an EMBL/GenBank/DDBJ whole genome shotgun (WGS) entry which is preliminary data.</text>
</comment>
<dbReference type="Proteomes" id="UP001596282">
    <property type="component" value="Unassembled WGS sequence"/>
</dbReference>
<evidence type="ECO:0000313" key="5">
    <source>
        <dbReference type="Proteomes" id="UP001596282"/>
    </source>
</evidence>
<organism evidence="4 5">
    <name type="scientific">Lactiplantibacillus daowaiensis</name>
    <dbReference type="NCBI Taxonomy" id="2559918"/>
    <lineage>
        <taxon>Bacteria</taxon>
        <taxon>Bacillati</taxon>
        <taxon>Bacillota</taxon>
        <taxon>Bacilli</taxon>
        <taxon>Lactobacillales</taxon>
        <taxon>Lactobacillaceae</taxon>
        <taxon>Lactiplantibacillus</taxon>
    </lineage>
</organism>
<dbReference type="SUPFAM" id="SSF55811">
    <property type="entry name" value="Nudix"/>
    <property type="match status" value="1"/>
</dbReference>
<dbReference type="EMBL" id="JBHSSC010000035">
    <property type="protein sequence ID" value="MFC6181231.1"/>
    <property type="molecule type" value="Genomic_DNA"/>
</dbReference>
<reference evidence="5" key="1">
    <citation type="journal article" date="2019" name="Int. J. Syst. Evol. Microbiol.">
        <title>The Global Catalogue of Microorganisms (GCM) 10K type strain sequencing project: providing services to taxonomists for standard genome sequencing and annotation.</title>
        <authorList>
            <consortium name="The Broad Institute Genomics Platform"/>
            <consortium name="The Broad Institute Genome Sequencing Center for Infectious Disease"/>
            <person name="Wu L."/>
            <person name="Ma J."/>
        </authorList>
    </citation>
    <scope>NUCLEOTIDE SEQUENCE [LARGE SCALE GENOMIC DNA]</scope>
    <source>
        <strain evidence="5">CCM 8933</strain>
    </source>
</reference>
<evidence type="ECO:0000313" key="4">
    <source>
        <dbReference type="EMBL" id="MFC6181231.1"/>
    </source>
</evidence>
<keyword evidence="5" id="KW-1185">Reference proteome</keyword>
<dbReference type="Gene3D" id="6.10.250.1120">
    <property type="match status" value="1"/>
</dbReference>
<dbReference type="Pfam" id="PF12535">
    <property type="entry name" value="Nudix_N"/>
    <property type="match status" value="1"/>
</dbReference>
<dbReference type="RefSeq" id="WP_137629238.1">
    <property type="nucleotide sequence ID" value="NZ_BJDJ01000019.1"/>
</dbReference>
<dbReference type="InterPro" id="IPR000086">
    <property type="entry name" value="NUDIX_hydrolase_dom"/>
</dbReference>
<evidence type="ECO:0000256" key="1">
    <source>
        <dbReference type="ARBA" id="ARBA00001946"/>
    </source>
</evidence>
<dbReference type="PANTHER" id="PTHR43046">
    <property type="entry name" value="GDP-MANNOSE MANNOSYL HYDROLASE"/>
    <property type="match status" value="1"/>
</dbReference>
<evidence type="ECO:0000256" key="2">
    <source>
        <dbReference type="ARBA" id="ARBA00022801"/>
    </source>
</evidence>
<dbReference type="Pfam" id="PF00293">
    <property type="entry name" value="NUDIX"/>
    <property type="match status" value="1"/>
</dbReference>
<dbReference type="PRINTS" id="PR00502">
    <property type="entry name" value="NUDIXFAMILY"/>
</dbReference>
<gene>
    <name evidence="4" type="ORF">ACFP5Y_08370</name>
</gene>
<dbReference type="GO" id="GO:0016787">
    <property type="term" value="F:hydrolase activity"/>
    <property type="evidence" value="ECO:0007669"/>
    <property type="project" value="UniProtKB-KW"/>
</dbReference>